<dbReference type="EMBL" id="JACIJM010000008">
    <property type="protein sequence ID" value="MBB5723093.1"/>
    <property type="molecule type" value="Genomic_DNA"/>
</dbReference>
<dbReference type="AlphaFoldDB" id="A0A7W9BM71"/>
<feature type="domain" description="Nudix hydrolase" evidence="7">
    <location>
        <begin position="6"/>
        <end position="190"/>
    </location>
</feature>
<dbReference type="PROSITE" id="PS51462">
    <property type="entry name" value="NUDIX"/>
    <property type="match status" value="1"/>
</dbReference>
<reference evidence="8 9" key="1">
    <citation type="submission" date="2020-08" db="EMBL/GenBank/DDBJ databases">
        <title>Genomic Encyclopedia of Type Strains, Phase IV (KMG-IV): sequencing the most valuable type-strain genomes for metagenomic binning, comparative biology and taxonomic classification.</title>
        <authorList>
            <person name="Goeker M."/>
        </authorList>
    </citation>
    <scope>NUCLEOTIDE SEQUENCE [LARGE SCALE GENOMIC DNA]</scope>
    <source>
        <strain evidence="8 9">DSM 101064</strain>
    </source>
</reference>
<keyword evidence="6" id="KW-0464">Manganese</keyword>
<dbReference type="Gene3D" id="3.90.79.10">
    <property type="entry name" value="Nucleoside Triphosphate Pyrophosphohydrolase"/>
    <property type="match status" value="1"/>
</dbReference>
<dbReference type="GO" id="GO:0046872">
    <property type="term" value="F:metal ion binding"/>
    <property type="evidence" value="ECO:0007669"/>
    <property type="project" value="UniProtKB-KW"/>
</dbReference>
<dbReference type="InterPro" id="IPR000086">
    <property type="entry name" value="NUDIX_hydrolase_dom"/>
</dbReference>
<evidence type="ECO:0000256" key="2">
    <source>
        <dbReference type="ARBA" id="ARBA00001946"/>
    </source>
</evidence>
<protein>
    <submittedName>
        <fullName evidence="8">8-oxo-dGTP pyrophosphatase MutT (NUDIX family)</fullName>
    </submittedName>
</protein>
<sequence length="223" mass="24585">MINKAALRDAATVIVLRDRSSVLMGQRGKSAAFMPGKFVFPGGAVDPQDAAVTMPPMNPRCANRLRSESRIPNAALTAAAIRELWEETGQILGTPGQWDQPAPGWEEFAASGFYPDPSALSFFFRAVTPIGRPRRFDARFFLVDASNLATDLDDFSNAEDELSHLQWVPLKDTRRFDLPFITKVVLSELIAHIARDTPISSVPFFRNNDEAHLISRLGGTDAL</sequence>
<comment type="cofactor">
    <cofactor evidence="1">
        <name>Mn(2+)</name>
        <dbReference type="ChEBI" id="CHEBI:29035"/>
    </cofactor>
</comment>
<gene>
    <name evidence="8" type="ORF">FHS72_002730</name>
</gene>
<keyword evidence="5" id="KW-0460">Magnesium</keyword>
<proteinExistence type="predicted"/>
<evidence type="ECO:0000313" key="8">
    <source>
        <dbReference type="EMBL" id="MBB5723093.1"/>
    </source>
</evidence>
<evidence type="ECO:0000313" key="9">
    <source>
        <dbReference type="Proteomes" id="UP000535415"/>
    </source>
</evidence>
<dbReference type="PANTHER" id="PTHR12318">
    <property type="entry name" value="TESTOSTERONE-REGULATED PROTEIN RP2"/>
    <property type="match status" value="1"/>
</dbReference>
<dbReference type="Proteomes" id="UP000535415">
    <property type="component" value="Unassembled WGS sequence"/>
</dbReference>
<dbReference type="CDD" id="cd18870">
    <property type="entry name" value="NUDIX_AcylCoAdiphos_Nudt19"/>
    <property type="match status" value="1"/>
</dbReference>
<evidence type="ECO:0000259" key="7">
    <source>
        <dbReference type="PROSITE" id="PS51462"/>
    </source>
</evidence>
<evidence type="ECO:0000256" key="4">
    <source>
        <dbReference type="ARBA" id="ARBA00022801"/>
    </source>
</evidence>
<comment type="cofactor">
    <cofactor evidence="2">
        <name>Mg(2+)</name>
        <dbReference type="ChEBI" id="CHEBI:18420"/>
    </cofactor>
</comment>
<name>A0A7W9BM71_9RHOB</name>
<dbReference type="InterPro" id="IPR015797">
    <property type="entry name" value="NUDIX_hydrolase-like_dom_sf"/>
</dbReference>
<keyword evidence="4" id="KW-0378">Hydrolase</keyword>
<keyword evidence="3" id="KW-0479">Metal-binding</keyword>
<evidence type="ECO:0000256" key="3">
    <source>
        <dbReference type="ARBA" id="ARBA00022723"/>
    </source>
</evidence>
<comment type="caution">
    <text evidence="8">The sequence shown here is derived from an EMBL/GenBank/DDBJ whole genome shotgun (WGS) entry which is preliminary data.</text>
</comment>
<accession>A0A7W9BM71</accession>
<dbReference type="Pfam" id="PF00293">
    <property type="entry name" value="NUDIX"/>
    <property type="match status" value="1"/>
</dbReference>
<dbReference type="InterPro" id="IPR039121">
    <property type="entry name" value="NUDT19"/>
</dbReference>
<evidence type="ECO:0000256" key="1">
    <source>
        <dbReference type="ARBA" id="ARBA00001936"/>
    </source>
</evidence>
<keyword evidence="9" id="KW-1185">Reference proteome</keyword>
<evidence type="ECO:0000256" key="6">
    <source>
        <dbReference type="ARBA" id="ARBA00023211"/>
    </source>
</evidence>
<dbReference type="SUPFAM" id="SSF55811">
    <property type="entry name" value="Nudix"/>
    <property type="match status" value="1"/>
</dbReference>
<organism evidence="8 9">
    <name type="scientific">Yoonia ponticola</name>
    <dbReference type="NCBI Taxonomy" id="1524255"/>
    <lineage>
        <taxon>Bacteria</taxon>
        <taxon>Pseudomonadati</taxon>
        <taxon>Pseudomonadota</taxon>
        <taxon>Alphaproteobacteria</taxon>
        <taxon>Rhodobacterales</taxon>
        <taxon>Paracoccaceae</taxon>
        <taxon>Yoonia</taxon>
    </lineage>
</organism>
<dbReference type="PANTHER" id="PTHR12318:SF0">
    <property type="entry name" value="ACYL-COENZYME A DIPHOSPHATASE NUDT19"/>
    <property type="match status" value="1"/>
</dbReference>
<dbReference type="RefSeq" id="WP_183529991.1">
    <property type="nucleotide sequence ID" value="NZ_JACIJM010000008.1"/>
</dbReference>
<dbReference type="GO" id="GO:0016818">
    <property type="term" value="F:hydrolase activity, acting on acid anhydrides, in phosphorus-containing anhydrides"/>
    <property type="evidence" value="ECO:0007669"/>
    <property type="project" value="InterPro"/>
</dbReference>
<evidence type="ECO:0000256" key="5">
    <source>
        <dbReference type="ARBA" id="ARBA00022842"/>
    </source>
</evidence>